<evidence type="ECO:0000256" key="3">
    <source>
        <dbReference type="RuleBase" id="RU363034"/>
    </source>
</evidence>
<dbReference type="SMART" id="SM00020">
    <property type="entry name" value="Tryp_SPc"/>
    <property type="match status" value="1"/>
</dbReference>
<keyword evidence="1" id="KW-1015">Disulfide bond</keyword>
<evidence type="ECO:0000313" key="6">
    <source>
        <dbReference type="Proteomes" id="UP001159363"/>
    </source>
</evidence>
<name>A0ABQ9HYB7_9NEOP</name>
<keyword evidence="3" id="KW-0378">Hydrolase</keyword>
<dbReference type="InterPro" id="IPR033116">
    <property type="entry name" value="TRYPSIN_SER"/>
</dbReference>
<gene>
    <name evidence="5" type="ORF">PR048_008539</name>
</gene>
<dbReference type="InterPro" id="IPR009003">
    <property type="entry name" value="Peptidase_S1_PA"/>
</dbReference>
<reference evidence="5 6" key="1">
    <citation type="submission" date="2023-02" db="EMBL/GenBank/DDBJ databases">
        <title>LHISI_Scaffold_Assembly.</title>
        <authorList>
            <person name="Stuart O.P."/>
            <person name="Cleave R."/>
            <person name="Magrath M.J.L."/>
            <person name="Mikheyev A.S."/>
        </authorList>
    </citation>
    <scope>NUCLEOTIDE SEQUENCE [LARGE SCALE GENOMIC DNA]</scope>
    <source>
        <strain evidence="5">Daus_M_001</strain>
        <tissue evidence="5">Leg muscle</tissue>
    </source>
</reference>
<accession>A0ABQ9HYB7</accession>
<dbReference type="PANTHER" id="PTHR24256">
    <property type="entry name" value="TRYPTASE-RELATED"/>
    <property type="match status" value="1"/>
</dbReference>
<dbReference type="PROSITE" id="PS00134">
    <property type="entry name" value="TRYPSIN_HIS"/>
    <property type="match status" value="1"/>
</dbReference>
<evidence type="ECO:0000256" key="1">
    <source>
        <dbReference type="ARBA" id="ARBA00023157"/>
    </source>
</evidence>
<dbReference type="Pfam" id="PF00089">
    <property type="entry name" value="Trypsin"/>
    <property type="match status" value="1"/>
</dbReference>
<proteinExistence type="inferred from homology"/>
<protein>
    <recommendedName>
        <fullName evidence="4">Peptidase S1 domain-containing protein</fullName>
    </recommendedName>
</protein>
<keyword evidence="3" id="KW-0645">Protease</keyword>
<evidence type="ECO:0000256" key="2">
    <source>
        <dbReference type="ARBA" id="ARBA00024195"/>
    </source>
</evidence>
<keyword evidence="6" id="KW-1185">Reference proteome</keyword>
<dbReference type="PROSITE" id="PS50240">
    <property type="entry name" value="TRYPSIN_DOM"/>
    <property type="match status" value="1"/>
</dbReference>
<evidence type="ECO:0000259" key="4">
    <source>
        <dbReference type="PROSITE" id="PS50240"/>
    </source>
</evidence>
<evidence type="ECO:0000313" key="5">
    <source>
        <dbReference type="EMBL" id="KAJ8889045.1"/>
    </source>
</evidence>
<sequence>MVLSYILNGVMLWEWLAGRLSTTTIQFRFLAGPLPVFRILETWRTLNTPFSLDVLAEKQINVGTRSLVVRSQRDMFTSSLDYGKNQGLSPRIPRAEPPKMKQVRLVFMAQCHLGTSAHARSRLSAFARTSQHTVAIMHVPLFLFTAIGAEPRIVGGEVATPHSFTYQAAVEIPITGAIIFCGGSLIDNQWVLTAAHCFETQMTGPVKVILGAQNIREVESTQVAVNSSSVHIHPSWTQAKLYNDLALIKLSEKVEYNTNIQAVRLPSRSELTTTFEKVDSIITGWGDASDDATTVSSVLRYVKIPVMKNLDCNLLRHDVIESQICTAGSDKKGACYGDSGGPLVVEESDGIKTQVGVVSGGYTLCEMGWPDVYTRVTSFMDWISTTANITIRN</sequence>
<dbReference type="PROSITE" id="PS00135">
    <property type="entry name" value="TRYPSIN_SER"/>
    <property type="match status" value="1"/>
</dbReference>
<dbReference type="InterPro" id="IPR043504">
    <property type="entry name" value="Peptidase_S1_PA_chymotrypsin"/>
</dbReference>
<dbReference type="SUPFAM" id="SSF50494">
    <property type="entry name" value="Trypsin-like serine proteases"/>
    <property type="match status" value="1"/>
</dbReference>
<dbReference type="Gene3D" id="2.40.10.10">
    <property type="entry name" value="Trypsin-like serine proteases"/>
    <property type="match status" value="1"/>
</dbReference>
<comment type="caution">
    <text evidence="5">The sequence shown here is derived from an EMBL/GenBank/DDBJ whole genome shotgun (WGS) entry which is preliminary data.</text>
</comment>
<dbReference type="InterPro" id="IPR001254">
    <property type="entry name" value="Trypsin_dom"/>
</dbReference>
<comment type="similarity">
    <text evidence="2">Belongs to the peptidase S1 family. CLIP subfamily.</text>
</comment>
<dbReference type="InterPro" id="IPR051487">
    <property type="entry name" value="Ser/Thr_Proteases_Immune/Dev"/>
</dbReference>
<dbReference type="PRINTS" id="PR00722">
    <property type="entry name" value="CHYMOTRYPSIN"/>
</dbReference>
<dbReference type="EMBL" id="JARBHB010000003">
    <property type="protein sequence ID" value="KAJ8889045.1"/>
    <property type="molecule type" value="Genomic_DNA"/>
</dbReference>
<feature type="domain" description="Peptidase S1" evidence="4">
    <location>
        <begin position="153"/>
        <end position="388"/>
    </location>
</feature>
<keyword evidence="3" id="KW-0720">Serine protease</keyword>
<dbReference type="Proteomes" id="UP001159363">
    <property type="component" value="Chromosome 3"/>
</dbReference>
<dbReference type="InterPro" id="IPR001314">
    <property type="entry name" value="Peptidase_S1A"/>
</dbReference>
<dbReference type="InterPro" id="IPR018114">
    <property type="entry name" value="TRYPSIN_HIS"/>
</dbReference>
<dbReference type="CDD" id="cd00190">
    <property type="entry name" value="Tryp_SPc"/>
    <property type="match status" value="1"/>
</dbReference>
<organism evidence="5 6">
    <name type="scientific">Dryococelus australis</name>
    <dbReference type="NCBI Taxonomy" id="614101"/>
    <lineage>
        <taxon>Eukaryota</taxon>
        <taxon>Metazoa</taxon>
        <taxon>Ecdysozoa</taxon>
        <taxon>Arthropoda</taxon>
        <taxon>Hexapoda</taxon>
        <taxon>Insecta</taxon>
        <taxon>Pterygota</taxon>
        <taxon>Neoptera</taxon>
        <taxon>Polyneoptera</taxon>
        <taxon>Phasmatodea</taxon>
        <taxon>Verophasmatodea</taxon>
        <taxon>Anareolatae</taxon>
        <taxon>Phasmatidae</taxon>
        <taxon>Eurycanthinae</taxon>
        <taxon>Dryococelus</taxon>
    </lineage>
</organism>